<dbReference type="AlphaFoldDB" id="A0A7R9GT47"/>
<evidence type="ECO:0000313" key="2">
    <source>
        <dbReference type="EMBL" id="CAD7396385.1"/>
    </source>
</evidence>
<organism evidence="2">
    <name type="scientific">Timema poppense</name>
    <name type="common">Walking stick</name>
    <dbReference type="NCBI Taxonomy" id="170557"/>
    <lineage>
        <taxon>Eukaryota</taxon>
        <taxon>Metazoa</taxon>
        <taxon>Ecdysozoa</taxon>
        <taxon>Arthropoda</taxon>
        <taxon>Hexapoda</taxon>
        <taxon>Insecta</taxon>
        <taxon>Pterygota</taxon>
        <taxon>Neoptera</taxon>
        <taxon>Polyneoptera</taxon>
        <taxon>Phasmatodea</taxon>
        <taxon>Timematodea</taxon>
        <taxon>Timematoidea</taxon>
        <taxon>Timematidae</taxon>
        <taxon>Timema</taxon>
    </lineage>
</organism>
<gene>
    <name evidence="2" type="ORF">TPSB3V08_LOCUS649</name>
</gene>
<proteinExistence type="predicted"/>
<feature type="region of interest" description="Disordered" evidence="1">
    <location>
        <begin position="1"/>
        <end position="22"/>
    </location>
</feature>
<protein>
    <submittedName>
        <fullName evidence="2">Uncharacterized protein</fullName>
    </submittedName>
</protein>
<accession>A0A7R9GT47</accession>
<evidence type="ECO:0000256" key="1">
    <source>
        <dbReference type="SAM" id="MobiDB-lite"/>
    </source>
</evidence>
<sequence>MVTSASADYQSPNITAGGSRVRAGGAGKRIKRVYLKKLYHINLETFSVNYLQKNLSGIELQAFYQQ</sequence>
<reference evidence="2" key="1">
    <citation type="submission" date="2020-11" db="EMBL/GenBank/DDBJ databases">
        <authorList>
            <person name="Tran Van P."/>
        </authorList>
    </citation>
    <scope>NUCLEOTIDE SEQUENCE</scope>
</reference>
<feature type="compositionally biased region" description="Polar residues" evidence="1">
    <location>
        <begin position="1"/>
        <end position="14"/>
    </location>
</feature>
<name>A0A7R9GT47_TIMPO</name>
<dbReference type="EMBL" id="OD000202">
    <property type="protein sequence ID" value="CAD7396385.1"/>
    <property type="molecule type" value="Genomic_DNA"/>
</dbReference>